<feature type="non-terminal residue" evidence="1">
    <location>
        <position position="1"/>
    </location>
</feature>
<dbReference type="SUPFAM" id="SSF69318">
    <property type="entry name" value="Integrin alpha N-terminal domain"/>
    <property type="match status" value="1"/>
</dbReference>
<name>X0Y6N0_9ZZZZ</name>
<reference evidence="1" key="1">
    <citation type="journal article" date="2014" name="Front. Microbiol.">
        <title>High frequency of phylogenetically diverse reductive dehalogenase-homologous genes in deep subseafloor sedimentary metagenomes.</title>
        <authorList>
            <person name="Kawai M."/>
            <person name="Futagami T."/>
            <person name="Toyoda A."/>
            <person name="Takaki Y."/>
            <person name="Nishi S."/>
            <person name="Hori S."/>
            <person name="Arai W."/>
            <person name="Tsubouchi T."/>
            <person name="Morono Y."/>
            <person name="Uchiyama I."/>
            <person name="Ito T."/>
            <person name="Fujiyama A."/>
            <person name="Inagaki F."/>
            <person name="Takami H."/>
        </authorList>
    </citation>
    <scope>NUCLEOTIDE SEQUENCE</scope>
    <source>
        <strain evidence="1">Expedition CK06-06</strain>
    </source>
</reference>
<dbReference type="AlphaFoldDB" id="X0Y6N0"/>
<gene>
    <name evidence="1" type="ORF">S01H1_73895</name>
</gene>
<accession>X0Y6N0</accession>
<evidence type="ECO:0008006" key="2">
    <source>
        <dbReference type="Google" id="ProtNLM"/>
    </source>
</evidence>
<proteinExistence type="predicted"/>
<dbReference type="EMBL" id="BARS01049399">
    <property type="protein sequence ID" value="GAG32521.1"/>
    <property type="molecule type" value="Genomic_DNA"/>
</dbReference>
<comment type="caution">
    <text evidence="1">The sequence shown here is derived from an EMBL/GenBank/DDBJ whole genome shotgun (WGS) entry which is preliminary data.</text>
</comment>
<protein>
    <recommendedName>
        <fullName evidence="2">VCBS repeat-containing protein</fullName>
    </recommendedName>
</protein>
<dbReference type="InterPro" id="IPR028994">
    <property type="entry name" value="Integrin_alpha_N"/>
</dbReference>
<feature type="non-terminal residue" evidence="1">
    <location>
        <position position="241"/>
    </location>
</feature>
<organism evidence="1">
    <name type="scientific">marine sediment metagenome</name>
    <dbReference type="NCBI Taxonomy" id="412755"/>
    <lineage>
        <taxon>unclassified sequences</taxon>
        <taxon>metagenomes</taxon>
        <taxon>ecological metagenomes</taxon>
    </lineage>
</organism>
<sequence length="241" mass="26667">ADLNNDGIPEIVCAVYSPPGAIALHGNDGSVYWKRSDFNGSSNQACPIIFDLEDDGYPTIFFATRHQWGGDAELVSLSYDGEINCRVPISMTCQGGISLMDYDNDGHFEIYVGNRHTELPGEPVSTDSYWAENLTLRWRVFYPYPGYTYTASATLITLVDVTGDGIKDIVTEINDEPDGYTVGLAVLSAGDGSIIRNATNIISGHPWTYSAAVYDIDLDGNPEWIWNSARFIVWDLVDWQM</sequence>
<evidence type="ECO:0000313" key="1">
    <source>
        <dbReference type="EMBL" id="GAG32521.1"/>
    </source>
</evidence>